<dbReference type="InterPro" id="IPR004485">
    <property type="entry name" value="Cobalamin_biosynth_CobD/CbiB"/>
</dbReference>
<feature type="transmembrane region" description="Helical" evidence="9">
    <location>
        <begin position="61"/>
        <end position="84"/>
    </location>
</feature>
<keyword evidence="8 9" id="KW-0472">Membrane</keyword>
<dbReference type="NCBIfam" id="TIGR00380">
    <property type="entry name" value="cobal_cbiB"/>
    <property type="match status" value="1"/>
</dbReference>
<dbReference type="AlphaFoldDB" id="A0A8D5A5Q3"/>
<evidence type="ECO:0000313" key="11">
    <source>
        <dbReference type="Proteomes" id="UP000320585"/>
    </source>
</evidence>
<evidence type="ECO:0000256" key="5">
    <source>
        <dbReference type="ARBA" id="ARBA00022573"/>
    </source>
</evidence>
<dbReference type="GO" id="GO:0015420">
    <property type="term" value="F:ABC-type vitamin B12 transporter activity"/>
    <property type="evidence" value="ECO:0007669"/>
    <property type="project" value="UniProtKB-UniRule"/>
</dbReference>
<protein>
    <recommendedName>
        <fullName evidence="9">Cobalamin biosynthesis protein CobD</fullName>
    </recommendedName>
</protein>
<evidence type="ECO:0000313" key="10">
    <source>
        <dbReference type="EMBL" id="BBK25016.1"/>
    </source>
</evidence>
<feature type="transmembrane region" description="Helical" evidence="9">
    <location>
        <begin position="169"/>
        <end position="186"/>
    </location>
</feature>
<dbReference type="HAMAP" id="MF_00024">
    <property type="entry name" value="CobD_CbiB"/>
    <property type="match status" value="1"/>
</dbReference>
<dbReference type="GO" id="GO:0048472">
    <property type="term" value="F:threonine-phosphate decarboxylase activity"/>
    <property type="evidence" value="ECO:0007669"/>
    <property type="project" value="InterPro"/>
</dbReference>
<reference evidence="11" key="1">
    <citation type="submission" date="2019-05" db="EMBL/GenBank/DDBJ databases">
        <title>Complete genome sequencing of Dialister sp. strain 5BBH33.</title>
        <authorList>
            <person name="Sakamoto M."/>
            <person name="Murakami T."/>
            <person name="Mori H."/>
        </authorList>
    </citation>
    <scope>NUCLEOTIDE SEQUENCE [LARGE SCALE GENOMIC DNA]</scope>
    <source>
        <strain evidence="11">5BBH33</strain>
    </source>
</reference>
<dbReference type="EMBL" id="AP019697">
    <property type="protein sequence ID" value="BBK25016.1"/>
    <property type="molecule type" value="Genomic_DNA"/>
</dbReference>
<name>A0A8D5A5Q3_9FIRM</name>
<feature type="transmembrane region" description="Helical" evidence="9">
    <location>
        <begin position="7"/>
        <end position="25"/>
    </location>
</feature>
<dbReference type="PANTHER" id="PTHR34308">
    <property type="entry name" value="COBALAMIN BIOSYNTHESIS PROTEIN CBIB"/>
    <property type="match status" value="1"/>
</dbReference>
<feature type="transmembrane region" description="Helical" evidence="9">
    <location>
        <begin position="90"/>
        <end position="111"/>
    </location>
</feature>
<gene>
    <name evidence="9 10" type="primary">cobD</name>
    <name evidence="10" type="ORF">Dia5BBH33_09510</name>
</gene>
<dbReference type="Proteomes" id="UP000320585">
    <property type="component" value="Chromosome"/>
</dbReference>
<accession>A0A8D5A5Q3</accession>
<evidence type="ECO:0000256" key="4">
    <source>
        <dbReference type="ARBA" id="ARBA00022475"/>
    </source>
</evidence>
<dbReference type="GO" id="GO:0009236">
    <property type="term" value="P:cobalamin biosynthetic process"/>
    <property type="evidence" value="ECO:0007669"/>
    <property type="project" value="UniProtKB-UniRule"/>
</dbReference>
<evidence type="ECO:0000256" key="7">
    <source>
        <dbReference type="ARBA" id="ARBA00022989"/>
    </source>
</evidence>
<dbReference type="PANTHER" id="PTHR34308:SF1">
    <property type="entry name" value="COBALAMIN BIOSYNTHESIS PROTEIN CBIB"/>
    <property type="match status" value="1"/>
</dbReference>
<keyword evidence="7 9" id="KW-1133">Transmembrane helix</keyword>
<feature type="transmembrane region" description="Helical" evidence="9">
    <location>
        <begin position="304"/>
        <end position="323"/>
    </location>
</feature>
<keyword evidence="4 9" id="KW-1003">Cell membrane</keyword>
<comment type="subcellular location">
    <subcellularLocation>
        <location evidence="1 9">Cell membrane</location>
        <topology evidence="1 9">Multi-pass membrane protein</topology>
    </subcellularLocation>
</comment>
<keyword evidence="11" id="KW-1185">Reference proteome</keyword>
<evidence type="ECO:0000256" key="9">
    <source>
        <dbReference type="HAMAP-Rule" id="MF_00024"/>
    </source>
</evidence>
<dbReference type="KEGG" id="dho:Dia5BBH33_09510"/>
<organism evidence="10 11">
    <name type="scientific">Dialister hominis</name>
    <dbReference type="NCBI Taxonomy" id="2582419"/>
    <lineage>
        <taxon>Bacteria</taxon>
        <taxon>Bacillati</taxon>
        <taxon>Bacillota</taxon>
        <taxon>Negativicutes</taxon>
        <taxon>Veillonellales</taxon>
        <taxon>Veillonellaceae</taxon>
        <taxon>Dialister</taxon>
    </lineage>
</organism>
<evidence type="ECO:0000256" key="2">
    <source>
        <dbReference type="ARBA" id="ARBA00004953"/>
    </source>
</evidence>
<evidence type="ECO:0000256" key="3">
    <source>
        <dbReference type="ARBA" id="ARBA00006263"/>
    </source>
</evidence>
<dbReference type="GO" id="GO:0005886">
    <property type="term" value="C:plasma membrane"/>
    <property type="evidence" value="ECO:0007669"/>
    <property type="project" value="UniProtKB-SubCell"/>
</dbReference>
<evidence type="ECO:0000256" key="6">
    <source>
        <dbReference type="ARBA" id="ARBA00022692"/>
    </source>
</evidence>
<keyword evidence="5 9" id="KW-0169">Cobalamin biosynthesis</keyword>
<keyword evidence="6 9" id="KW-0812">Transmembrane</keyword>
<feature type="transmembrane region" description="Helical" evidence="9">
    <location>
        <begin position="213"/>
        <end position="233"/>
    </location>
</feature>
<dbReference type="UniPathway" id="UPA00148"/>
<sequence>MSDFYYSLMYAVIPITACIIDTVYGDPRSNFHPVVLIGNLISYIENKLYPKKPALPKDLMLRGLLTVCLVLLTVGLITSFFVYLGHKGGILLYFSLSALILYVTITPRALARDGMEIYHLLRDGDLVKVRARLSWIVGRDTDNLSEADIVRGTVETIAENTTDGIISPLFYFMLFGPVGAALYRAGNTMDSMLGYKDDRYLYFGRIAARLDDILNYIPARITFLLFAASAYILRLDWKNAVAITRRDARKHPSPNGGYAEAPMAGALNVRLGGYNYYHGVAEFREYMGDPKVELKAFHIKKSIIMMYLATAIFVIFESIVIFFTW</sequence>
<comment type="function">
    <text evidence="9">Converts cobyric acid to cobinamide by the addition of aminopropanol on the F carboxylic group.</text>
</comment>
<proteinExistence type="inferred from homology"/>
<comment type="similarity">
    <text evidence="3 9">Belongs to the CobD/CbiB family.</text>
</comment>
<evidence type="ECO:0000256" key="1">
    <source>
        <dbReference type="ARBA" id="ARBA00004651"/>
    </source>
</evidence>
<dbReference type="Pfam" id="PF03186">
    <property type="entry name" value="CobD_Cbib"/>
    <property type="match status" value="1"/>
</dbReference>
<comment type="pathway">
    <text evidence="2 9">Cofactor biosynthesis; adenosylcobalamin biosynthesis.</text>
</comment>
<evidence type="ECO:0000256" key="8">
    <source>
        <dbReference type="ARBA" id="ARBA00023136"/>
    </source>
</evidence>